<proteinExistence type="predicted"/>
<accession>A0A5B8WG96</accession>
<sequence length="37" mass="3832">MSVKPPVVGKAIWQLTDNVLACLHSSGGARRTTHGGS</sequence>
<dbReference type="GeneID" id="77936375"/>
<organism evidence="1 2">
    <name type="scientific">Arthrobacter phage Qui</name>
    <dbReference type="NCBI Taxonomy" id="2603260"/>
    <lineage>
        <taxon>Viruses</taxon>
        <taxon>Duplodnaviria</taxon>
        <taxon>Heunggongvirae</taxon>
        <taxon>Uroviricota</taxon>
        <taxon>Caudoviricetes</taxon>
        <taxon>Quivirus</taxon>
        <taxon>Quivirus qui</taxon>
    </lineage>
</organism>
<dbReference type="EMBL" id="MN183282">
    <property type="protein sequence ID" value="QED11503.1"/>
    <property type="molecule type" value="Genomic_DNA"/>
</dbReference>
<evidence type="ECO:0000313" key="1">
    <source>
        <dbReference type="EMBL" id="QED11503.1"/>
    </source>
</evidence>
<gene>
    <name evidence="1" type="primary">12</name>
    <name evidence="1" type="ORF">SEA_QUI_12</name>
</gene>
<dbReference type="KEGG" id="vg:77936375"/>
<evidence type="ECO:0000313" key="2">
    <source>
        <dbReference type="Proteomes" id="UP000321915"/>
    </source>
</evidence>
<name>A0A5B8WG96_9CAUD</name>
<reference evidence="1 2" key="1">
    <citation type="submission" date="2019-07" db="EMBL/GenBank/DDBJ databases">
        <authorList>
            <person name="Abdullah A."/>
            <person name="Lima G.C."/>
            <person name="Cuneo C.K."/>
            <person name="Ennest D.C."/>
            <person name="Fritz K.J."/>
            <person name="Johnson B.T."/>
            <person name="Larson S.M."/>
            <person name="Lemunyete M.N."/>
            <person name="Murray M.B."/>
            <person name="Osmond D.E."/>
            <person name="Patras K.A."/>
            <person name="Ransibrahmanakul S."/>
            <person name="Simpson K.A."/>
            <person name="Thull B.S."/>
            <person name="Wetzel S."/>
            <person name="Bonilla J.A."/>
            <person name="Klyczek K."/>
            <person name="Garlena R.A."/>
            <person name="Russell D.A."/>
            <person name="Pope W.H."/>
            <person name="Jacobs-Sera D."/>
            <person name="Hatfull G.F."/>
        </authorList>
    </citation>
    <scope>NUCLEOTIDE SEQUENCE [LARGE SCALE GENOMIC DNA]</scope>
</reference>
<protein>
    <submittedName>
        <fullName evidence="1">Uncharacterized protein</fullName>
    </submittedName>
</protein>
<dbReference type="RefSeq" id="YP_010660378.1">
    <property type="nucleotide sequence ID" value="NC_070877.1"/>
</dbReference>
<dbReference type="Proteomes" id="UP000321915">
    <property type="component" value="Segment"/>
</dbReference>
<keyword evidence="2" id="KW-1185">Reference proteome</keyword>